<dbReference type="InterPro" id="IPR011043">
    <property type="entry name" value="Gal_Oxase/kelch_b-propeller"/>
</dbReference>
<dbReference type="PANTHER" id="PTHR32208:SF21">
    <property type="entry name" value="LOW QUALITY PROTEIN: ALDEHYDE OXIDASE GLOX-LIKE"/>
    <property type="match status" value="1"/>
</dbReference>
<dbReference type="SUPFAM" id="SSF50965">
    <property type="entry name" value="Galactose oxidase, central domain"/>
    <property type="match status" value="1"/>
</dbReference>
<feature type="compositionally biased region" description="Pro residues" evidence="2">
    <location>
        <begin position="760"/>
        <end position="769"/>
    </location>
</feature>
<feature type="compositionally biased region" description="Basic and acidic residues" evidence="2">
    <location>
        <begin position="686"/>
        <end position="709"/>
    </location>
</feature>
<feature type="region of interest" description="Disordered" evidence="2">
    <location>
        <begin position="683"/>
        <end position="775"/>
    </location>
</feature>
<feature type="compositionally biased region" description="Gly residues" evidence="2">
    <location>
        <begin position="580"/>
        <end position="594"/>
    </location>
</feature>
<keyword evidence="1" id="KW-0732">Signal</keyword>
<feature type="region of interest" description="Disordered" evidence="2">
    <location>
        <begin position="1783"/>
        <end position="1886"/>
    </location>
</feature>
<dbReference type="OrthoDB" id="2019572at2759"/>
<dbReference type="Proteomes" id="UP000775547">
    <property type="component" value="Unassembled WGS sequence"/>
</dbReference>
<dbReference type="Gene3D" id="2.130.10.80">
    <property type="entry name" value="Galactose oxidase/kelch, beta-propeller"/>
    <property type="match status" value="1"/>
</dbReference>
<reference evidence="5" key="2">
    <citation type="submission" date="2021-10" db="EMBL/GenBank/DDBJ databases">
        <title>Phylogenomics reveals ancestral predisposition of the termite-cultivated fungus Termitomyces towards a domesticated lifestyle.</title>
        <authorList>
            <person name="Auxier B."/>
            <person name="Grum-Grzhimaylo A."/>
            <person name="Cardenas M.E."/>
            <person name="Lodge J.D."/>
            <person name="Laessoe T."/>
            <person name="Pedersen O."/>
            <person name="Smith M.E."/>
            <person name="Kuyper T.W."/>
            <person name="Franco-Molano E.A."/>
            <person name="Baroni T.J."/>
            <person name="Aanen D.K."/>
        </authorList>
    </citation>
    <scope>NUCLEOTIDE SEQUENCE</scope>
    <source>
        <strain evidence="5">AP01</strain>
        <tissue evidence="5">Mycelium</tissue>
    </source>
</reference>
<feature type="compositionally biased region" description="Low complexity" evidence="2">
    <location>
        <begin position="1386"/>
        <end position="1410"/>
    </location>
</feature>
<dbReference type="InterPro" id="IPR014756">
    <property type="entry name" value="Ig_E-set"/>
</dbReference>
<sequence length="1906" mass="201039">MFLGNEEKVYVLDKAEGNPAQIDGHPAWGSVWDIKTKKADVMDVRTNVFCASGMHLPNGSFVTFGGNSAVGRGGKAGSAGTWDSEYQDFDGAKSIRVLNPCTSSDSFASAQCKWFDDPSVLSMNRKRWYSTAEPLADGSIVLIGGFVGGGYINRNTPDTTPVPEAAENSYEFHPDNGRGAQRMQFLFTTGGLNAYAHAFMLNSGKMLVQANVSTIIWDYNANIETPLPDMPNGVVRVYPASGAVAMLPLTPANNYNPTILFCGGSNMPESAWGNYSFPAINTWDYPASKDCQRLTPEPTDGSAPAYEADDDMLEGRTMSQFIILPDGKLLVINGGVNGTAGYAEATGQTFSYSDMPFGMSLASGPVGRPAIYDPNAPKGKRWSNAGLDTSPIARMYHSTAILLPDASVLVAGSNPNVDVNITTTFPTEYRAEIFYPPYFAAKTRPTPKGLPETISYGGDSFNITIPSTSYSGSANDAAANTTVVLIRGGFTTHAMNMGQRYLQLNNTYEVKKDGSILLHVAQAPNPNVLQPGPALLYVTIQGIPSNGTMVIVGNGQMGPQPTAPPSVLPASIRLDSVQGAGEGGSSSPGDGKAGGSSPSNIGLIVGIAAGVAGGVALIAGLAFWFLRRRSSQPAAQTTSYAMTSGGQGGFGGFGMRGSDVSGFAPLHRSNDSEVWTGSTVNLTGAYRDDVGGTTGEKAKSPRTRSEDYFSRCQLPATMTTPRDERTMSSRAERKSKNHSLVKSGSSDSAGGGKLTITVRPRPPPSPSAPAEPWKHPDELEYIRPDWSRDTIIAHLRANAFSVPPRMEQSTDPWCSVTSVDGYTTVIPKGYRLPLMFAMRFQWQSLRLVVLGTSKDCGNDEWDFYKFDILHVSRMCRVFLEQAREATAKNAMDRHWRCAAFDRLLTRYYRRWLVTTEEFVKDFFIDYDAEEYERDAVKNDWQRWVQKGHKGFRLTKEETLQGLSYEKETEGLFSNPAPTPAQELKQNPGVTTKETETGKEKEHNEGKDPAPNASPDLKRKSARSGGWGRGAYTSVVKKPAPRKKPEGKKTKSPQEGDLQENIMTQLQEAQEKALLVRRGLVGPAPSTGISNGNISGPGSSGPVLAPTPTPAPVETSSSSSIGSARPLSPTRPDAHVNEPFSPLSSAFVSPESSQPFTLASPSPSSSSNPPPFPSQATSHLNSTSKAINDKPKSTVVVSLSFPTAATASAPDVSTKSISYKSNTEMNSKTATIAAPSMATTSKSKSKSEAKRTVPSTATESTTASKKTTTTAASSTTSTSTTKANASTRIAAPLTATASTSKSTTEANTTKTIASPSKAPAPTSKSSTKANKTSTITASTTAPTSASQSNIKAKKTTAMSVLRPTITISVSKQSAPTYRDTPSSPLTAQSGSDSGSDSDSGLGAAGADVAPRSRPRRPTAPPKLLITGSANRSEGGGKEKEGVAKEGKEGDEKEKEATASGSNSNSQPRPLPVPLAKPPLPPLRPHPASSNAKAMGTGAANKDNVNVNARGLTDTPRAPPPSVSITAPAPSTHSLSRPPPPPPSASSLTPTSTPTASTIVPPSSSALLPPLTASTVAPLPSAPPLPLRSAVINSTEETAAAAALAKFVRTWGTSPPATQMNGDQNKSSGEEHGSQSDGESDGESDGKSDEESGEGMADVGLESGLGLGKVEKPLRTVVIDLTLSGDASKSGGEQHKSEVVGNAGNEGVELGLGLGLEREVKQDIMDSAIRLGGEGDEVERVRERGNENAMEKGRQRQLSGDASTSWNLRVSRALERARATYAETTVTQPTSIPHYHGSANSNGDSSGVHFGPGSRNESASGSGSVLGKRKTPPSASMLANIPAVKPKTTHTSAAAHYVPHMDLPPKTTSSTKHMSRTPAPLVSRTGQTQIVKRERKSSSLLGHIIFSL</sequence>
<feature type="domain" description="Glyoxal oxidase N-terminal" evidence="3">
    <location>
        <begin position="31"/>
        <end position="438"/>
    </location>
</feature>
<dbReference type="CDD" id="cd02851">
    <property type="entry name" value="E_set_GO_C"/>
    <property type="match status" value="1"/>
</dbReference>
<evidence type="ECO:0000313" key="5">
    <source>
        <dbReference type="EMBL" id="KAG5642379.1"/>
    </source>
</evidence>
<dbReference type="InterPro" id="IPR009880">
    <property type="entry name" value="Glyoxal_oxidase_N"/>
</dbReference>
<dbReference type="EMBL" id="JABCKV010000190">
    <property type="protein sequence ID" value="KAG5642379.1"/>
    <property type="molecule type" value="Genomic_DNA"/>
</dbReference>
<feature type="region of interest" description="Disordered" evidence="2">
    <location>
        <begin position="1610"/>
        <end position="1659"/>
    </location>
</feature>
<dbReference type="Gene3D" id="2.60.40.10">
    <property type="entry name" value="Immunoglobulins"/>
    <property type="match status" value="1"/>
</dbReference>
<feature type="region of interest" description="Disordered" evidence="2">
    <location>
        <begin position="577"/>
        <end position="596"/>
    </location>
</feature>
<feature type="compositionally biased region" description="Polar residues" evidence="2">
    <location>
        <begin position="1141"/>
        <end position="1158"/>
    </location>
</feature>
<feature type="compositionally biased region" description="Low complexity" evidence="2">
    <location>
        <begin position="1084"/>
        <end position="1103"/>
    </location>
</feature>
<dbReference type="Pfam" id="PF09118">
    <property type="entry name" value="GO-like_E_set"/>
    <property type="match status" value="1"/>
</dbReference>
<feature type="compositionally biased region" description="Low complexity" evidence="2">
    <location>
        <begin position="1232"/>
        <end position="1241"/>
    </location>
</feature>
<feature type="compositionally biased region" description="Low complexity" evidence="2">
    <location>
        <begin position="1254"/>
        <end position="1347"/>
    </location>
</feature>
<feature type="compositionally biased region" description="Polar residues" evidence="2">
    <location>
        <begin position="1174"/>
        <end position="1185"/>
    </location>
</feature>
<dbReference type="PANTHER" id="PTHR32208">
    <property type="entry name" value="SECRETED PROTEIN-RELATED"/>
    <property type="match status" value="1"/>
</dbReference>
<evidence type="ECO:0000313" key="6">
    <source>
        <dbReference type="Proteomes" id="UP000775547"/>
    </source>
</evidence>
<evidence type="ECO:0000256" key="2">
    <source>
        <dbReference type="SAM" id="MobiDB-lite"/>
    </source>
</evidence>
<evidence type="ECO:0000259" key="4">
    <source>
        <dbReference type="Pfam" id="PF09118"/>
    </source>
</evidence>
<gene>
    <name evidence="5" type="ORF">DXG03_002937</name>
</gene>
<name>A0A9P7G3X5_9AGAR</name>
<feature type="domain" description="Galactose oxidase-like Early set" evidence="4">
    <location>
        <begin position="444"/>
        <end position="551"/>
    </location>
</feature>
<feature type="compositionally biased region" description="Low complexity" evidence="2">
    <location>
        <begin position="1543"/>
        <end position="1577"/>
    </location>
</feature>
<keyword evidence="6" id="KW-1185">Reference proteome</keyword>
<feature type="compositionally biased region" description="Polar residues" evidence="2">
    <location>
        <begin position="1194"/>
        <end position="1229"/>
    </location>
</feature>
<protein>
    <recommendedName>
        <fullName evidence="7">Galactose oxidase</fullName>
    </recommendedName>
</protein>
<organism evidence="5 6">
    <name type="scientific">Asterophora parasitica</name>
    <dbReference type="NCBI Taxonomy" id="117018"/>
    <lineage>
        <taxon>Eukaryota</taxon>
        <taxon>Fungi</taxon>
        <taxon>Dikarya</taxon>
        <taxon>Basidiomycota</taxon>
        <taxon>Agaricomycotina</taxon>
        <taxon>Agaricomycetes</taxon>
        <taxon>Agaricomycetidae</taxon>
        <taxon>Agaricales</taxon>
        <taxon>Tricholomatineae</taxon>
        <taxon>Lyophyllaceae</taxon>
        <taxon>Asterophora</taxon>
    </lineage>
</organism>
<dbReference type="InterPro" id="IPR013783">
    <property type="entry name" value="Ig-like_fold"/>
</dbReference>
<feature type="region of interest" description="Disordered" evidence="2">
    <location>
        <begin position="969"/>
        <end position="1585"/>
    </location>
</feature>
<reference evidence="5" key="1">
    <citation type="submission" date="2020-07" db="EMBL/GenBank/DDBJ databases">
        <authorList>
            <person name="Nieuwenhuis M."/>
            <person name="Van De Peppel L.J.J."/>
        </authorList>
    </citation>
    <scope>NUCLEOTIDE SEQUENCE</scope>
    <source>
        <strain evidence="5">AP01</strain>
        <tissue evidence="5">Mycelium</tissue>
    </source>
</reference>
<feature type="compositionally biased region" description="Polar residues" evidence="2">
    <location>
        <begin position="1610"/>
        <end position="1624"/>
    </location>
</feature>
<dbReference type="InterPro" id="IPR015202">
    <property type="entry name" value="GO-like_E_set"/>
</dbReference>
<feature type="compositionally biased region" description="Polar residues" evidence="2">
    <location>
        <begin position="1364"/>
        <end position="1385"/>
    </location>
</feature>
<dbReference type="CDD" id="cd12087">
    <property type="entry name" value="TM_EGFR-like"/>
    <property type="match status" value="1"/>
</dbReference>
<evidence type="ECO:0008006" key="7">
    <source>
        <dbReference type="Google" id="ProtNLM"/>
    </source>
</evidence>
<comment type="caution">
    <text evidence="5">The sequence shown here is derived from an EMBL/GenBank/DDBJ whole genome shotgun (WGS) entry which is preliminary data.</text>
</comment>
<feature type="compositionally biased region" description="Basic and acidic residues" evidence="2">
    <location>
        <begin position="1042"/>
        <end position="1053"/>
    </location>
</feature>
<feature type="compositionally biased region" description="Basic and acidic residues" evidence="2">
    <location>
        <begin position="1433"/>
        <end position="1455"/>
    </location>
</feature>
<accession>A0A9P7G3X5</accession>
<feature type="compositionally biased region" description="Basic and acidic residues" evidence="2">
    <location>
        <begin position="721"/>
        <end position="734"/>
    </location>
</feature>
<dbReference type="SUPFAM" id="SSF81296">
    <property type="entry name" value="E set domains"/>
    <property type="match status" value="1"/>
</dbReference>
<evidence type="ECO:0000256" key="1">
    <source>
        <dbReference type="ARBA" id="ARBA00022729"/>
    </source>
</evidence>
<proteinExistence type="predicted"/>
<feature type="compositionally biased region" description="Pro residues" evidence="2">
    <location>
        <begin position="1467"/>
        <end position="1483"/>
    </location>
</feature>
<evidence type="ECO:0000259" key="3">
    <source>
        <dbReference type="Pfam" id="PF07250"/>
    </source>
</evidence>
<dbReference type="Pfam" id="PF07250">
    <property type="entry name" value="Glyoxal_oxid_N"/>
    <property type="match status" value="1"/>
</dbReference>
<dbReference type="InterPro" id="IPR037293">
    <property type="entry name" value="Gal_Oxidase_central_sf"/>
</dbReference>
<feature type="compositionally biased region" description="Basic and acidic residues" evidence="2">
    <location>
        <begin position="992"/>
        <end position="1007"/>
    </location>
</feature>